<evidence type="ECO:0000256" key="5">
    <source>
        <dbReference type="SAM" id="SignalP"/>
    </source>
</evidence>
<comment type="caution">
    <text evidence="7">The sequence shown here is derived from an EMBL/GenBank/DDBJ whole genome shotgun (WGS) entry which is preliminary data.</text>
</comment>
<evidence type="ECO:0000313" key="8">
    <source>
        <dbReference type="Proteomes" id="UP000621454"/>
    </source>
</evidence>
<name>A0A916WZE6_9ACTN</name>
<dbReference type="GO" id="GO:0005576">
    <property type="term" value="C:extracellular region"/>
    <property type="evidence" value="ECO:0007669"/>
    <property type="project" value="TreeGrafter"/>
</dbReference>
<evidence type="ECO:0000256" key="4">
    <source>
        <dbReference type="SAM" id="MobiDB-lite"/>
    </source>
</evidence>
<dbReference type="GO" id="GO:0030288">
    <property type="term" value="C:outer membrane-bounded periplasmic space"/>
    <property type="evidence" value="ECO:0007669"/>
    <property type="project" value="TreeGrafter"/>
</dbReference>
<reference evidence="7" key="2">
    <citation type="submission" date="2020-09" db="EMBL/GenBank/DDBJ databases">
        <authorList>
            <person name="Sun Q."/>
            <person name="Zhou Y."/>
        </authorList>
    </citation>
    <scope>NUCLEOTIDE SEQUENCE</scope>
    <source>
        <strain evidence="7">CGMCC 1.12827</strain>
    </source>
</reference>
<dbReference type="RefSeq" id="WP_229742787.1">
    <property type="nucleotide sequence ID" value="NZ_BMGC01000030.1"/>
</dbReference>
<dbReference type="EMBL" id="BMGC01000030">
    <property type="protein sequence ID" value="GGB41915.1"/>
    <property type="molecule type" value="Genomic_DNA"/>
</dbReference>
<evidence type="ECO:0000313" key="7">
    <source>
        <dbReference type="EMBL" id="GGB41915.1"/>
    </source>
</evidence>
<organism evidence="7 8">
    <name type="scientific">Gordonia jinhuaensis</name>
    <dbReference type="NCBI Taxonomy" id="1517702"/>
    <lineage>
        <taxon>Bacteria</taxon>
        <taxon>Bacillati</taxon>
        <taxon>Actinomycetota</taxon>
        <taxon>Actinomycetes</taxon>
        <taxon>Mycobacteriales</taxon>
        <taxon>Gordoniaceae</taxon>
        <taxon>Gordonia</taxon>
    </lineage>
</organism>
<dbReference type="InterPro" id="IPR051455">
    <property type="entry name" value="Bact_solute-bind_prot3"/>
</dbReference>
<evidence type="ECO:0000256" key="1">
    <source>
        <dbReference type="ARBA" id="ARBA00010333"/>
    </source>
</evidence>
<comment type="similarity">
    <text evidence="1">Belongs to the bacterial solute-binding protein 3 family.</text>
</comment>
<dbReference type="PROSITE" id="PS51257">
    <property type="entry name" value="PROKAR_LIPOPROTEIN"/>
    <property type="match status" value="1"/>
</dbReference>
<accession>A0A916WZE6</accession>
<evidence type="ECO:0000259" key="6">
    <source>
        <dbReference type="SMART" id="SM00062"/>
    </source>
</evidence>
<keyword evidence="2" id="KW-0813">Transport</keyword>
<dbReference type="InterPro" id="IPR001638">
    <property type="entry name" value="Solute-binding_3/MltF_N"/>
</dbReference>
<dbReference type="CDD" id="cd13690">
    <property type="entry name" value="PBP2_GluB"/>
    <property type="match status" value="1"/>
</dbReference>
<reference evidence="7" key="1">
    <citation type="journal article" date="2014" name="Int. J. Syst. Evol. Microbiol.">
        <title>Complete genome sequence of Corynebacterium casei LMG S-19264T (=DSM 44701T), isolated from a smear-ripened cheese.</title>
        <authorList>
            <consortium name="US DOE Joint Genome Institute (JGI-PGF)"/>
            <person name="Walter F."/>
            <person name="Albersmeier A."/>
            <person name="Kalinowski J."/>
            <person name="Ruckert C."/>
        </authorList>
    </citation>
    <scope>NUCLEOTIDE SEQUENCE</scope>
    <source>
        <strain evidence="7">CGMCC 1.12827</strain>
    </source>
</reference>
<proteinExistence type="inferred from homology"/>
<feature type="chain" id="PRO_5038056035" evidence="5">
    <location>
        <begin position="25"/>
        <end position="331"/>
    </location>
</feature>
<protein>
    <submittedName>
        <fullName evidence="7">ABC transporter substrate-binding protein</fullName>
    </submittedName>
</protein>
<dbReference type="PANTHER" id="PTHR30085">
    <property type="entry name" value="AMINO ACID ABC TRANSPORTER PERMEASE"/>
    <property type="match status" value="1"/>
</dbReference>
<gene>
    <name evidence="7" type="primary">glnH</name>
    <name evidence="7" type="ORF">GCM10011489_31830</name>
</gene>
<feature type="signal peptide" evidence="5">
    <location>
        <begin position="1"/>
        <end position="24"/>
    </location>
</feature>
<dbReference type="SMART" id="SM00062">
    <property type="entry name" value="PBPb"/>
    <property type="match status" value="1"/>
</dbReference>
<feature type="region of interest" description="Disordered" evidence="4">
    <location>
        <begin position="33"/>
        <end position="76"/>
    </location>
</feature>
<sequence>MSGHRRRLVGAVVATAAVALTASACVRVEAPDAAPPSAQMTTPTPEGWARGDTDPVDSENSGTCEASGSLRPPAVMPAPNRMPRGSTMEAIHQRGVLIAGVDIGSNLFSFRDPATGEIEGFDIDVAREMARAIFGDPNRIEFRILSSSERISALETNSVDIVVKTMSITCDRLDDVAFSTVYFEASQRILTLQGSPITGVSDLAGRRVCVARGTSSARRIEELAPKAQIYTTGTWADCLVALQQNQTDAISTDDAILAGLAAQDPYARVVGSSLGVEPYGIGINKDHTDLVRFVNGVLAQMRADGRWYQLYDTWLSILGPAGYPPQPTYRD</sequence>
<evidence type="ECO:0000256" key="3">
    <source>
        <dbReference type="ARBA" id="ARBA00022729"/>
    </source>
</evidence>
<dbReference type="PANTHER" id="PTHR30085:SF6">
    <property type="entry name" value="ABC TRANSPORTER GLUTAMINE-BINDING PROTEIN GLNH"/>
    <property type="match status" value="1"/>
</dbReference>
<keyword evidence="8" id="KW-1185">Reference proteome</keyword>
<dbReference type="GO" id="GO:0006865">
    <property type="term" value="P:amino acid transport"/>
    <property type="evidence" value="ECO:0007669"/>
    <property type="project" value="TreeGrafter"/>
</dbReference>
<dbReference type="Gene3D" id="3.40.190.10">
    <property type="entry name" value="Periplasmic binding protein-like II"/>
    <property type="match status" value="2"/>
</dbReference>
<keyword evidence="3 5" id="KW-0732">Signal</keyword>
<dbReference type="AlphaFoldDB" id="A0A916WZE6"/>
<feature type="domain" description="Solute-binding protein family 3/N-terminal" evidence="6">
    <location>
        <begin position="96"/>
        <end position="318"/>
    </location>
</feature>
<evidence type="ECO:0000256" key="2">
    <source>
        <dbReference type="ARBA" id="ARBA00022448"/>
    </source>
</evidence>
<dbReference type="Pfam" id="PF00497">
    <property type="entry name" value="SBP_bac_3"/>
    <property type="match status" value="1"/>
</dbReference>
<dbReference type="SUPFAM" id="SSF53850">
    <property type="entry name" value="Periplasmic binding protein-like II"/>
    <property type="match status" value="1"/>
</dbReference>
<dbReference type="Proteomes" id="UP000621454">
    <property type="component" value="Unassembled WGS sequence"/>
</dbReference>